<accession>A0A2W2BC52</accession>
<dbReference type="InterPro" id="IPR019861">
    <property type="entry name" value="PorP/SprF_Bacteroidetes"/>
</dbReference>
<keyword evidence="3" id="KW-1185">Reference proteome</keyword>
<dbReference type="AlphaFoldDB" id="A0A2W2BC52"/>
<dbReference type="NCBIfam" id="TIGR03519">
    <property type="entry name" value="T9SS_PorP_fam"/>
    <property type="match status" value="1"/>
</dbReference>
<evidence type="ECO:0000313" key="2">
    <source>
        <dbReference type="EMBL" id="PZF73467.1"/>
    </source>
</evidence>
<sequence>MIRKNTFTRASLIAALALTVQTVQAQDIHFTQFNAAPLTVNPAFTGNFDGQWRAAAIYRNQWASVTTPFVTYGASFDMPVIHDLTVDDYLAVGAQLFNDKAGDGNLSNFTGLVSVAYHKFLGGGRDNPNKALSVGFQGGYTNKSIDVSKLYFGDEFQNGQFNPGIGNEMLNTKVNYFTVNAGISWSHATSDVFSYTVGVGANNLNQPQESFEKKQNSEVGLGIRYTGQAGAIWYLNEKFSLRPALLYQTQATANEFIAGNEFNMIVGNPEFRNFATNVFVGGWYRTGDAVMVTAGVEFKQLRIGVSYDYNTSALKTASNGNGGFEISLRYIAPSPLDFARKLIYPCARF</sequence>
<proteinExistence type="predicted"/>
<dbReference type="OrthoDB" id="1114455at2"/>
<evidence type="ECO:0008006" key="4">
    <source>
        <dbReference type="Google" id="ProtNLM"/>
    </source>
</evidence>
<feature type="signal peptide" evidence="1">
    <location>
        <begin position="1"/>
        <end position="25"/>
    </location>
</feature>
<reference evidence="2 3" key="1">
    <citation type="submission" date="2018-06" db="EMBL/GenBank/DDBJ databases">
        <title>Mucibacter soli gen. nov., sp. nov., a new member of the family Chitinophagaceae producing mucin.</title>
        <authorList>
            <person name="Kim M.-K."/>
            <person name="Park S."/>
            <person name="Kim T.-S."/>
            <person name="Joung Y."/>
            <person name="Han J.-H."/>
            <person name="Kim S.B."/>
        </authorList>
    </citation>
    <scope>NUCLEOTIDE SEQUENCE [LARGE SCALE GENOMIC DNA]</scope>
    <source>
        <strain evidence="2 3">R1-15</strain>
    </source>
</reference>
<evidence type="ECO:0000313" key="3">
    <source>
        <dbReference type="Proteomes" id="UP000248745"/>
    </source>
</evidence>
<keyword evidence="1" id="KW-0732">Signal</keyword>
<gene>
    <name evidence="2" type="ORF">DN068_07995</name>
</gene>
<dbReference type="Pfam" id="PF11751">
    <property type="entry name" value="PorP_SprF"/>
    <property type="match status" value="1"/>
</dbReference>
<feature type="chain" id="PRO_5016146605" description="Type IX secretion system membrane protein PorP/SprF" evidence="1">
    <location>
        <begin position="26"/>
        <end position="349"/>
    </location>
</feature>
<protein>
    <recommendedName>
        <fullName evidence="4">Type IX secretion system membrane protein PorP/SprF</fullName>
    </recommendedName>
</protein>
<dbReference type="RefSeq" id="WP_110998386.1">
    <property type="nucleotide sequence ID" value="NZ_QKTW01000012.1"/>
</dbReference>
<dbReference type="Proteomes" id="UP000248745">
    <property type="component" value="Unassembled WGS sequence"/>
</dbReference>
<dbReference type="EMBL" id="QKTW01000012">
    <property type="protein sequence ID" value="PZF73467.1"/>
    <property type="molecule type" value="Genomic_DNA"/>
</dbReference>
<evidence type="ECO:0000256" key="1">
    <source>
        <dbReference type="SAM" id="SignalP"/>
    </source>
</evidence>
<name>A0A2W2BC52_9BACT</name>
<comment type="caution">
    <text evidence="2">The sequence shown here is derived from an EMBL/GenBank/DDBJ whole genome shotgun (WGS) entry which is preliminary data.</text>
</comment>
<organism evidence="2 3">
    <name type="scientific">Taibaiella soli</name>
    <dbReference type="NCBI Taxonomy" id="1649169"/>
    <lineage>
        <taxon>Bacteria</taxon>
        <taxon>Pseudomonadati</taxon>
        <taxon>Bacteroidota</taxon>
        <taxon>Chitinophagia</taxon>
        <taxon>Chitinophagales</taxon>
        <taxon>Chitinophagaceae</taxon>
        <taxon>Taibaiella</taxon>
    </lineage>
</organism>